<name>A0A1S8T837_9CLOT</name>
<accession>A0A1S8T837</accession>
<keyword evidence="2" id="KW-0408">Iron</keyword>
<dbReference type="InterPro" id="IPR047964">
    <property type="entry name" value="EFR1-like"/>
</dbReference>
<dbReference type="InterPro" id="IPR017900">
    <property type="entry name" value="4Fe4S_Fe_S_CS"/>
</dbReference>
<dbReference type="RefSeq" id="WP_077849272.1">
    <property type="nucleotide sequence ID" value="NZ_LZZM01000209.1"/>
</dbReference>
<dbReference type="STRING" id="29367.CLPUN_43290"/>
<keyword evidence="3" id="KW-0411">Iron-sulfur</keyword>
<dbReference type="EMBL" id="LZZM01000209">
    <property type="protein sequence ID" value="OOM73822.1"/>
    <property type="molecule type" value="Genomic_DNA"/>
</dbReference>
<dbReference type="Gene3D" id="3.30.70.20">
    <property type="match status" value="1"/>
</dbReference>
<feature type="domain" description="4Fe-4S ferredoxin-type" evidence="4">
    <location>
        <begin position="208"/>
        <end position="235"/>
    </location>
</feature>
<dbReference type="Gene3D" id="3.40.50.360">
    <property type="match status" value="1"/>
</dbReference>
<evidence type="ECO:0000256" key="2">
    <source>
        <dbReference type="ARBA" id="ARBA00023004"/>
    </source>
</evidence>
<comment type="caution">
    <text evidence="5">The sequence shown here is derived from an EMBL/GenBank/DDBJ whole genome shotgun (WGS) entry which is preliminary data.</text>
</comment>
<evidence type="ECO:0000259" key="4">
    <source>
        <dbReference type="PROSITE" id="PS51379"/>
    </source>
</evidence>
<evidence type="ECO:0000256" key="3">
    <source>
        <dbReference type="ARBA" id="ARBA00023014"/>
    </source>
</evidence>
<dbReference type="OrthoDB" id="9813995at2"/>
<dbReference type="PROSITE" id="PS51379">
    <property type="entry name" value="4FE4S_FER_2"/>
    <property type="match status" value="2"/>
</dbReference>
<reference evidence="5 6" key="1">
    <citation type="submission" date="2016-05" db="EMBL/GenBank/DDBJ databases">
        <title>Microbial solvent formation.</title>
        <authorList>
            <person name="Poehlein A."/>
            <person name="Montoya Solano J.D."/>
            <person name="Flitsch S."/>
            <person name="Krabben P."/>
            <person name="Duerre P."/>
            <person name="Daniel R."/>
        </authorList>
    </citation>
    <scope>NUCLEOTIDE SEQUENCE [LARGE SCALE GENOMIC DNA]</scope>
    <source>
        <strain evidence="5 6">DSM 2619</strain>
    </source>
</reference>
<feature type="domain" description="4Fe-4S ferredoxin-type" evidence="4">
    <location>
        <begin position="179"/>
        <end position="207"/>
    </location>
</feature>
<dbReference type="InterPro" id="IPR029039">
    <property type="entry name" value="Flavoprotein-like_sf"/>
</dbReference>
<dbReference type="AlphaFoldDB" id="A0A1S8T837"/>
<dbReference type="SUPFAM" id="SSF54862">
    <property type="entry name" value="4Fe-4S ferredoxins"/>
    <property type="match status" value="1"/>
</dbReference>
<dbReference type="InterPro" id="IPR017896">
    <property type="entry name" value="4Fe4S_Fe-S-bd"/>
</dbReference>
<dbReference type="GO" id="GO:0046872">
    <property type="term" value="F:metal ion binding"/>
    <property type="evidence" value="ECO:0007669"/>
    <property type="project" value="UniProtKB-KW"/>
</dbReference>
<dbReference type="SUPFAM" id="SSF52218">
    <property type="entry name" value="Flavoproteins"/>
    <property type="match status" value="1"/>
</dbReference>
<evidence type="ECO:0000313" key="6">
    <source>
        <dbReference type="Proteomes" id="UP000190890"/>
    </source>
</evidence>
<gene>
    <name evidence="5" type="ORF">CLPUN_43290</name>
</gene>
<protein>
    <submittedName>
        <fullName evidence="5">4Fe-4S dicluster domain protein</fullName>
    </submittedName>
</protein>
<dbReference type="NCBIfam" id="NF038196">
    <property type="entry name" value="ferrodoxin_EFR1"/>
    <property type="match status" value="1"/>
</dbReference>
<keyword evidence="1" id="KW-0479">Metal-binding</keyword>
<sequence length="259" mass="29039">MATIFCFSTTGNCLYASNQIALKINATVISMTESVQSCDDDVIGFVFPTYFWGLPKIVERFISNIKITNKNSYIFAITTYGNKNKNAGNSIKGVIGAVDKLLSKKGLAITYGNVLHSVQNFIVHHEVIDSEEIQKNIDENLKILTHDIAEKKQNEIKRFGFINKLIYSSFPHKNGHCDNHFNISPNCTGCGICKSICPMQNILLKEGKPTYLHNCELCLACLHACPTTAIEWKKSTIGKKRYRNPHISLKELIVFNSSK</sequence>
<dbReference type="GO" id="GO:0051536">
    <property type="term" value="F:iron-sulfur cluster binding"/>
    <property type="evidence" value="ECO:0007669"/>
    <property type="project" value="UniProtKB-KW"/>
</dbReference>
<dbReference type="Pfam" id="PF13187">
    <property type="entry name" value="Fer4_9"/>
    <property type="match status" value="1"/>
</dbReference>
<evidence type="ECO:0000256" key="1">
    <source>
        <dbReference type="ARBA" id="ARBA00022723"/>
    </source>
</evidence>
<evidence type="ECO:0000313" key="5">
    <source>
        <dbReference type="EMBL" id="OOM73822.1"/>
    </source>
</evidence>
<dbReference type="PROSITE" id="PS00198">
    <property type="entry name" value="4FE4S_FER_1"/>
    <property type="match status" value="2"/>
</dbReference>
<proteinExistence type="predicted"/>
<keyword evidence="6" id="KW-1185">Reference proteome</keyword>
<dbReference type="Proteomes" id="UP000190890">
    <property type="component" value="Unassembled WGS sequence"/>
</dbReference>
<organism evidence="5 6">
    <name type="scientific">Clostridium puniceum</name>
    <dbReference type="NCBI Taxonomy" id="29367"/>
    <lineage>
        <taxon>Bacteria</taxon>
        <taxon>Bacillati</taxon>
        <taxon>Bacillota</taxon>
        <taxon>Clostridia</taxon>
        <taxon>Eubacteriales</taxon>
        <taxon>Clostridiaceae</taxon>
        <taxon>Clostridium</taxon>
    </lineage>
</organism>